<keyword evidence="7" id="KW-0902">Two-component regulatory system</keyword>
<evidence type="ECO:0000259" key="9">
    <source>
        <dbReference type="PROSITE" id="PS50109"/>
    </source>
</evidence>
<dbReference type="InterPro" id="IPR003594">
    <property type="entry name" value="HATPase_dom"/>
</dbReference>
<evidence type="ECO:0000256" key="1">
    <source>
        <dbReference type="ARBA" id="ARBA00000085"/>
    </source>
</evidence>
<evidence type="ECO:0000313" key="11">
    <source>
        <dbReference type="Proteomes" id="UP001194469"/>
    </source>
</evidence>
<dbReference type="RefSeq" id="WP_231039271.1">
    <property type="nucleotide sequence ID" value="NZ_VRYY01000816.1"/>
</dbReference>
<feature type="region of interest" description="Disordered" evidence="8">
    <location>
        <begin position="115"/>
        <end position="153"/>
    </location>
</feature>
<evidence type="ECO:0000256" key="2">
    <source>
        <dbReference type="ARBA" id="ARBA00012438"/>
    </source>
</evidence>
<comment type="caution">
    <text evidence="10">The sequence shown here is derived from an EMBL/GenBank/DDBJ whole genome shotgun (WGS) entry which is preliminary data.</text>
</comment>
<feature type="non-terminal residue" evidence="10">
    <location>
        <position position="1"/>
    </location>
</feature>
<evidence type="ECO:0000256" key="3">
    <source>
        <dbReference type="ARBA" id="ARBA00022679"/>
    </source>
</evidence>
<keyword evidence="11" id="KW-1185">Reference proteome</keyword>
<dbReference type="GO" id="GO:0016301">
    <property type="term" value="F:kinase activity"/>
    <property type="evidence" value="ECO:0007669"/>
    <property type="project" value="UniProtKB-KW"/>
</dbReference>
<dbReference type="InterPro" id="IPR005467">
    <property type="entry name" value="His_kinase_dom"/>
</dbReference>
<dbReference type="InterPro" id="IPR004358">
    <property type="entry name" value="Sig_transdc_His_kin-like_C"/>
</dbReference>
<dbReference type="PRINTS" id="PR00344">
    <property type="entry name" value="BCTRLSENSOR"/>
</dbReference>
<reference evidence="10 11" key="1">
    <citation type="submission" date="2019-08" db="EMBL/GenBank/DDBJ databases">
        <authorList>
            <person name="Luo N."/>
        </authorList>
    </citation>
    <scope>NUCLEOTIDE SEQUENCE [LARGE SCALE GENOMIC DNA]</scope>
    <source>
        <strain evidence="10 11">NCIMB 9442</strain>
    </source>
</reference>
<dbReference type="InterPro" id="IPR036890">
    <property type="entry name" value="HATPase_C_sf"/>
</dbReference>
<evidence type="ECO:0000256" key="8">
    <source>
        <dbReference type="SAM" id="MobiDB-lite"/>
    </source>
</evidence>
<evidence type="ECO:0000256" key="7">
    <source>
        <dbReference type="ARBA" id="ARBA00023012"/>
    </source>
</evidence>
<keyword evidence="5 10" id="KW-0418">Kinase</keyword>
<dbReference type="Proteomes" id="UP001194469">
    <property type="component" value="Unassembled WGS sequence"/>
</dbReference>
<dbReference type="EC" id="2.7.13.3" evidence="2"/>
<feature type="domain" description="Histidine kinase" evidence="9">
    <location>
        <begin position="47"/>
        <end position="116"/>
    </location>
</feature>
<evidence type="ECO:0000256" key="4">
    <source>
        <dbReference type="ARBA" id="ARBA00022741"/>
    </source>
</evidence>
<dbReference type="SUPFAM" id="SSF55874">
    <property type="entry name" value="ATPase domain of HSP90 chaperone/DNA topoisomerase II/histidine kinase"/>
    <property type="match status" value="1"/>
</dbReference>
<accession>A0ABS0J9F3</accession>
<keyword evidence="6" id="KW-0067">ATP-binding</keyword>
<comment type="catalytic activity">
    <reaction evidence="1">
        <text>ATP + protein L-histidine = ADP + protein N-phospho-L-histidine.</text>
        <dbReference type="EC" id="2.7.13.3"/>
    </reaction>
</comment>
<feature type="compositionally biased region" description="Basic and acidic residues" evidence="8">
    <location>
        <begin position="144"/>
        <end position="153"/>
    </location>
</feature>
<evidence type="ECO:0000256" key="6">
    <source>
        <dbReference type="ARBA" id="ARBA00022840"/>
    </source>
</evidence>
<dbReference type="EMBL" id="VRYY01000816">
    <property type="protein sequence ID" value="MBG3879082.1"/>
    <property type="molecule type" value="Genomic_DNA"/>
</dbReference>
<dbReference type="PANTHER" id="PTHR43065:SF46">
    <property type="entry name" value="C4-DICARBOXYLATE TRANSPORT SENSOR PROTEIN DCTB"/>
    <property type="match status" value="1"/>
</dbReference>
<keyword evidence="3" id="KW-0808">Transferase</keyword>
<sequence length="153" mass="15561">GPQREAARKGVPFDAGGDGCRGGCIPEHRVARGRGRRLRVSGPCVCVTVADTGTGIAPAVLDRVFEPFFTTKPEGKGTGLGLSISYGIVKSHGGTLMLDSDGVSGSRAVVVLPEAPPELPQGAGARAPAAPDTPDTHASGRQVEVAHGEDTAR</sequence>
<gene>
    <name evidence="10" type="ORF">FVW20_19310</name>
</gene>
<proteinExistence type="predicted"/>
<name>A0ABS0J9F3_9BACT</name>
<feature type="compositionally biased region" description="Low complexity" evidence="8">
    <location>
        <begin position="120"/>
        <end position="137"/>
    </location>
</feature>
<protein>
    <recommendedName>
        <fullName evidence="2">histidine kinase</fullName>
        <ecNumber evidence="2">2.7.13.3</ecNumber>
    </recommendedName>
</protein>
<dbReference type="Gene3D" id="3.30.565.10">
    <property type="entry name" value="Histidine kinase-like ATPase, C-terminal domain"/>
    <property type="match status" value="1"/>
</dbReference>
<keyword evidence="4" id="KW-0547">Nucleotide-binding</keyword>
<dbReference type="PROSITE" id="PS50109">
    <property type="entry name" value="HIS_KIN"/>
    <property type="match status" value="1"/>
</dbReference>
<evidence type="ECO:0000313" key="10">
    <source>
        <dbReference type="EMBL" id="MBG3879082.1"/>
    </source>
</evidence>
<dbReference type="SMART" id="SM00387">
    <property type="entry name" value="HATPase_c"/>
    <property type="match status" value="1"/>
</dbReference>
<organism evidence="10 11">
    <name type="scientific">Nitratidesulfovibrio oxamicus</name>
    <dbReference type="NCBI Taxonomy" id="32016"/>
    <lineage>
        <taxon>Bacteria</taxon>
        <taxon>Pseudomonadati</taxon>
        <taxon>Thermodesulfobacteriota</taxon>
        <taxon>Desulfovibrionia</taxon>
        <taxon>Desulfovibrionales</taxon>
        <taxon>Desulfovibrionaceae</taxon>
        <taxon>Nitratidesulfovibrio</taxon>
    </lineage>
</organism>
<dbReference type="PANTHER" id="PTHR43065">
    <property type="entry name" value="SENSOR HISTIDINE KINASE"/>
    <property type="match status" value="1"/>
</dbReference>
<dbReference type="Pfam" id="PF02518">
    <property type="entry name" value="HATPase_c"/>
    <property type="match status" value="1"/>
</dbReference>
<evidence type="ECO:0000256" key="5">
    <source>
        <dbReference type="ARBA" id="ARBA00022777"/>
    </source>
</evidence>